<evidence type="ECO:0000256" key="4">
    <source>
        <dbReference type="PROSITE-ProRule" id="PRU01002"/>
    </source>
</evidence>
<keyword evidence="10" id="KW-1185">Reference proteome</keyword>
<feature type="compositionally biased region" description="Low complexity" evidence="6">
    <location>
        <begin position="581"/>
        <end position="591"/>
    </location>
</feature>
<dbReference type="InterPro" id="IPR014977">
    <property type="entry name" value="WRC_dom"/>
</dbReference>
<evidence type="ECO:0000259" key="7">
    <source>
        <dbReference type="PROSITE" id="PS51666"/>
    </source>
</evidence>
<evidence type="ECO:0000256" key="2">
    <source>
        <dbReference type="ARBA" id="ARBA00008122"/>
    </source>
</evidence>
<dbReference type="GO" id="GO:0006355">
    <property type="term" value="P:regulation of DNA-templated transcription"/>
    <property type="evidence" value="ECO:0007669"/>
    <property type="project" value="InterPro"/>
</dbReference>
<dbReference type="Pfam" id="PF08879">
    <property type="entry name" value="WRC"/>
    <property type="match status" value="1"/>
</dbReference>
<dbReference type="InterPro" id="IPR031137">
    <property type="entry name" value="GRF"/>
</dbReference>
<feature type="compositionally biased region" description="Basic and acidic residues" evidence="6">
    <location>
        <begin position="51"/>
        <end position="64"/>
    </location>
</feature>
<evidence type="ECO:0000256" key="3">
    <source>
        <dbReference type="ARBA" id="ARBA00023242"/>
    </source>
</evidence>
<dbReference type="FunCoup" id="A0A2P5FSC7">
    <property type="interactions" value="534"/>
</dbReference>
<dbReference type="PANTHER" id="PTHR31602">
    <property type="entry name" value="GROWTH-REGULATING FACTOR 5"/>
    <property type="match status" value="1"/>
</dbReference>
<dbReference type="PROSITE" id="PS51667">
    <property type="entry name" value="WRC"/>
    <property type="match status" value="1"/>
</dbReference>
<dbReference type="InterPro" id="IPR014978">
    <property type="entry name" value="Gln-Leu-Gln_QLQ"/>
</dbReference>
<comment type="caution">
    <text evidence="9">The sequence shown here is derived from an EMBL/GenBank/DDBJ whole genome shotgun (WGS) entry which is preliminary data.</text>
</comment>
<dbReference type="OrthoDB" id="1927209at2759"/>
<feature type="compositionally biased region" description="Polar residues" evidence="6">
    <location>
        <begin position="293"/>
        <end position="311"/>
    </location>
</feature>
<feature type="short sequence motif" description="Bipartite nuclear localization signal" evidence="4">
    <location>
        <begin position="275"/>
        <end position="282"/>
    </location>
</feature>
<keyword evidence="5" id="KW-0804">Transcription</keyword>
<dbReference type="InParanoid" id="A0A2P5FSC7"/>
<feature type="region of interest" description="Disordered" evidence="6">
    <location>
        <begin position="13"/>
        <end position="66"/>
    </location>
</feature>
<name>A0A2P5FSC7_TREOI</name>
<comment type="similarity">
    <text evidence="2 5">Belongs to the GRF family.</text>
</comment>
<keyword evidence="3 4" id="KW-0539">Nucleus</keyword>
<dbReference type="SMART" id="SM00951">
    <property type="entry name" value="QLQ"/>
    <property type="match status" value="1"/>
</dbReference>
<comment type="domain">
    <text evidence="5">The QLQ domain and WRC domain may be involved in protein-protein interaction and DNA-binding, respectively.</text>
</comment>
<proteinExistence type="inferred from homology"/>
<feature type="compositionally biased region" description="Gly residues" evidence="6">
    <location>
        <begin position="18"/>
        <end position="29"/>
    </location>
</feature>
<feature type="domain" description="QLQ" evidence="7">
    <location>
        <begin position="173"/>
        <end position="208"/>
    </location>
</feature>
<evidence type="ECO:0000259" key="8">
    <source>
        <dbReference type="PROSITE" id="PS51667"/>
    </source>
</evidence>
<feature type="region of interest" description="Disordered" evidence="6">
    <location>
        <begin position="272"/>
        <end position="323"/>
    </location>
</feature>
<dbReference type="AlphaFoldDB" id="A0A2P5FSC7"/>
<dbReference type="GO" id="GO:0005524">
    <property type="term" value="F:ATP binding"/>
    <property type="evidence" value="ECO:0007669"/>
    <property type="project" value="UniProtKB-UniRule"/>
</dbReference>
<feature type="short sequence motif" description="Bipartite nuclear localization signal" evidence="4">
    <location>
        <begin position="247"/>
        <end position="257"/>
    </location>
</feature>
<dbReference type="GO" id="GO:0006351">
    <property type="term" value="P:DNA-templated transcription"/>
    <property type="evidence" value="ECO:0007669"/>
    <property type="project" value="UniProtKB-UniRule"/>
</dbReference>
<comment type="function">
    <text evidence="5">Transcription activator.</text>
</comment>
<evidence type="ECO:0000256" key="5">
    <source>
        <dbReference type="RuleBase" id="RU367127"/>
    </source>
</evidence>
<reference evidence="10" key="1">
    <citation type="submission" date="2016-06" db="EMBL/GenBank/DDBJ databases">
        <title>Parallel loss of symbiosis genes in relatives of nitrogen-fixing non-legume Parasponia.</title>
        <authorList>
            <person name="Van Velzen R."/>
            <person name="Holmer R."/>
            <person name="Bu F."/>
            <person name="Rutten L."/>
            <person name="Van Zeijl A."/>
            <person name="Liu W."/>
            <person name="Santuari L."/>
            <person name="Cao Q."/>
            <person name="Sharma T."/>
            <person name="Shen D."/>
            <person name="Roswanjaya Y."/>
            <person name="Wardhani T."/>
            <person name="Kalhor M.S."/>
            <person name="Jansen J."/>
            <person name="Van den Hoogen J."/>
            <person name="Gungor B."/>
            <person name="Hartog M."/>
            <person name="Hontelez J."/>
            <person name="Verver J."/>
            <person name="Yang W.-C."/>
            <person name="Schijlen E."/>
            <person name="Repin R."/>
            <person name="Schilthuizen M."/>
            <person name="Schranz E."/>
            <person name="Heidstra R."/>
            <person name="Miyata K."/>
            <person name="Fedorova E."/>
            <person name="Kohlen W."/>
            <person name="Bisseling T."/>
            <person name="Smit S."/>
            <person name="Geurts R."/>
        </authorList>
    </citation>
    <scope>NUCLEOTIDE SEQUENCE [LARGE SCALE GENOMIC DNA]</scope>
    <source>
        <strain evidence="10">cv. RG33-2</strain>
    </source>
</reference>
<evidence type="ECO:0000256" key="6">
    <source>
        <dbReference type="SAM" id="MobiDB-lite"/>
    </source>
</evidence>
<gene>
    <name evidence="9" type="ORF">TorRG33x02_032950</name>
</gene>
<accession>A0A2P5FSC7</accession>
<dbReference type="Pfam" id="PF08880">
    <property type="entry name" value="QLQ"/>
    <property type="match status" value="1"/>
</dbReference>
<evidence type="ECO:0000313" key="9">
    <source>
        <dbReference type="EMBL" id="POO00664.1"/>
    </source>
</evidence>
<sequence length="622" mass="66475">MDFGLVSLESLVASSHKGGNGGGGGGGGVHSQLNDSETKPSKGLIGSGFVKQERSEPGEDDWKSSKVAKTVDLSASKTMPLHHGSTPLLRSNSSLFHGEPTRQQEHMLSFSSNKSEVSFLSKDGSTGIIERASQNSAFPYYQRAPPSYSRNAGYGSGSLNAGMHVPFTGIRAPFTPSQWIELEHQALIYKYITSNVPVPSNLLLPLKKSLNPYVLTGSSAVSLPSNSLGWGSFHLGFADNTDPEPGRCRRTDGKKWRCSRDAVADQKYCERHINRGRHRSRKPVEGQTGHAASGTTNSKVAQMTTSVSTSAMPGGGGGGASSSLAITQHQFKGLQSGAATNPSADTLVNRMQDLRGGLSVISSSNVNPKSNESTFNVLKQEIPPGETSQSEFGLVSTDSLLNPSQENSYINSKNYASFLDFSGQDTQDQHHPLRHFIDDWPKDQSNRSIITWPEEMKSDWTQLSMSIPVTSSEFSSSTNSPTRQEKIALSPLRLSRENEPMQMNLGVNNDLSEATQKQTNWVPKSWGSSLGGPLGEVLTNTAGNVKACKNPSSLNLLTEGWDGSPQLGSSPTGVLQKSTFCSLSNSSSGSSPRADNKKNIDGASVFDDVLGSTLASSSVPSL</sequence>
<evidence type="ECO:0000256" key="1">
    <source>
        <dbReference type="ARBA" id="ARBA00004123"/>
    </source>
</evidence>
<keyword evidence="5" id="KW-0805">Transcription regulation</keyword>
<dbReference type="Proteomes" id="UP000237000">
    <property type="component" value="Unassembled WGS sequence"/>
</dbReference>
<dbReference type="PROSITE" id="PS51666">
    <property type="entry name" value="QLQ"/>
    <property type="match status" value="1"/>
</dbReference>
<evidence type="ECO:0000313" key="10">
    <source>
        <dbReference type="Proteomes" id="UP000237000"/>
    </source>
</evidence>
<feature type="region of interest" description="Disordered" evidence="6">
    <location>
        <begin position="581"/>
        <end position="600"/>
    </location>
</feature>
<dbReference type="GO" id="GO:0005634">
    <property type="term" value="C:nucleus"/>
    <property type="evidence" value="ECO:0007669"/>
    <property type="project" value="UniProtKB-SubCell"/>
</dbReference>
<comment type="subcellular location">
    <subcellularLocation>
        <location evidence="1 4 5">Nucleus</location>
    </subcellularLocation>
</comment>
<dbReference type="EMBL" id="JXTC01000011">
    <property type="protein sequence ID" value="POO00664.1"/>
    <property type="molecule type" value="Genomic_DNA"/>
</dbReference>
<dbReference type="PANTHER" id="PTHR31602:SF42">
    <property type="entry name" value="GROWTH-REGULATING FACTOR 2"/>
    <property type="match status" value="1"/>
</dbReference>
<dbReference type="GO" id="GO:0099402">
    <property type="term" value="P:plant organ development"/>
    <property type="evidence" value="ECO:0007669"/>
    <property type="project" value="UniProtKB-ARBA"/>
</dbReference>
<feature type="domain" description="WRC" evidence="8">
    <location>
        <begin position="242"/>
        <end position="286"/>
    </location>
</feature>
<keyword evidence="5" id="KW-0010">Activator</keyword>
<organism evidence="9 10">
    <name type="scientific">Trema orientale</name>
    <name type="common">Charcoal tree</name>
    <name type="synonym">Celtis orientalis</name>
    <dbReference type="NCBI Taxonomy" id="63057"/>
    <lineage>
        <taxon>Eukaryota</taxon>
        <taxon>Viridiplantae</taxon>
        <taxon>Streptophyta</taxon>
        <taxon>Embryophyta</taxon>
        <taxon>Tracheophyta</taxon>
        <taxon>Spermatophyta</taxon>
        <taxon>Magnoliopsida</taxon>
        <taxon>eudicotyledons</taxon>
        <taxon>Gunneridae</taxon>
        <taxon>Pentapetalae</taxon>
        <taxon>rosids</taxon>
        <taxon>fabids</taxon>
        <taxon>Rosales</taxon>
        <taxon>Cannabaceae</taxon>
        <taxon>Trema</taxon>
    </lineage>
</organism>
<dbReference type="STRING" id="63057.A0A2P5FSC7"/>
<protein>
    <recommendedName>
        <fullName evidence="5">Growth-regulating factor</fullName>
    </recommendedName>
</protein>